<proteinExistence type="predicted"/>
<dbReference type="EMBL" id="VAUV01000022">
    <property type="protein sequence ID" value="TLD68609.1"/>
    <property type="molecule type" value="Genomic_DNA"/>
</dbReference>
<name>A0A5R8KAP2_9BACT</name>
<reference evidence="2 3" key="1">
    <citation type="submission" date="2019-05" db="EMBL/GenBank/DDBJ databases">
        <title>Verrucobacter flavum gen. nov., sp. nov. a new member of the family Verrucomicrobiaceae.</title>
        <authorList>
            <person name="Szuroczki S."/>
            <person name="Abbaszade G."/>
            <person name="Szabo A."/>
            <person name="Felfoldi T."/>
            <person name="Schumann P."/>
            <person name="Boka K."/>
            <person name="Keki Z."/>
            <person name="Toumi M."/>
            <person name="Toth E."/>
        </authorList>
    </citation>
    <scope>NUCLEOTIDE SEQUENCE [LARGE SCALE GENOMIC DNA]</scope>
    <source>
        <strain evidence="2 3">MG-N-17</strain>
    </source>
</reference>
<dbReference type="OrthoDB" id="199235at2"/>
<dbReference type="AlphaFoldDB" id="A0A5R8KAP2"/>
<feature type="compositionally biased region" description="Pro residues" evidence="1">
    <location>
        <begin position="108"/>
        <end position="121"/>
    </location>
</feature>
<dbReference type="Proteomes" id="UP000306196">
    <property type="component" value="Unassembled WGS sequence"/>
</dbReference>
<sequence>MKYFAIFITIALFSVMGYLIYEQRNEATALKNEFELLRRQQNPAAVNERDLEIAKLESQILAQQQSEQSPSSLPPLNPPPTTATAGNLPPLSPPPSMQSPQQQLGGPIVPPGGVPAPIAPPPLTARQRQILAAPPIGKVTEYQQEYGFVVISANAAMKVETSMTFAIRREQNIIGRIKVTSVDEGSTIADILPNTVPPGITVVVGDDIIQDLP</sequence>
<dbReference type="RefSeq" id="WP_138088486.1">
    <property type="nucleotide sequence ID" value="NZ_VAUV01000022.1"/>
</dbReference>
<feature type="region of interest" description="Disordered" evidence="1">
    <location>
        <begin position="61"/>
        <end position="121"/>
    </location>
</feature>
<gene>
    <name evidence="2" type="ORF">FEM03_22085</name>
</gene>
<comment type="caution">
    <text evidence="2">The sequence shown here is derived from an EMBL/GenBank/DDBJ whole genome shotgun (WGS) entry which is preliminary data.</text>
</comment>
<protein>
    <submittedName>
        <fullName evidence="2">Uncharacterized protein</fullName>
    </submittedName>
</protein>
<evidence type="ECO:0000313" key="3">
    <source>
        <dbReference type="Proteomes" id="UP000306196"/>
    </source>
</evidence>
<keyword evidence="3" id="KW-1185">Reference proteome</keyword>
<feature type="compositionally biased region" description="Low complexity" evidence="1">
    <location>
        <begin position="61"/>
        <end position="71"/>
    </location>
</feature>
<feature type="compositionally biased region" description="Pro residues" evidence="1">
    <location>
        <begin position="72"/>
        <end position="81"/>
    </location>
</feature>
<feature type="compositionally biased region" description="Low complexity" evidence="1">
    <location>
        <begin position="98"/>
        <end position="107"/>
    </location>
</feature>
<evidence type="ECO:0000256" key="1">
    <source>
        <dbReference type="SAM" id="MobiDB-lite"/>
    </source>
</evidence>
<evidence type="ECO:0000313" key="2">
    <source>
        <dbReference type="EMBL" id="TLD68609.1"/>
    </source>
</evidence>
<organism evidence="2 3">
    <name type="scientific">Phragmitibacter flavus</name>
    <dbReference type="NCBI Taxonomy" id="2576071"/>
    <lineage>
        <taxon>Bacteria</taxon>
        <taxon>Pseudomonadati</taxon>
        <taxon>Verrucomicrobiota</taxon>
        <taxon>Verrucomicrobiia</taxon>
        <taxon>Verrucomicrobiales</taxon>
        <taxon>Verrucomicrobiaceae</taxon>
        <taxon>Phragmitibacter</taxon>
    </lineage>
</organism>
<accession>A0A5R8KAP2</accession>